<dbReference type="AlphaFoldDB" id="A0A0W0UA41"/>
<organism evidence="2 3">
    <name type="scientific">Legionella geestiana</name>
    <dbReference type="NCBI Taxonomy" id="45065"/>
    <lineage>
        <taxon>Bacteria</taxon>
        <taxon>Pseudomonadati</taxon>
        <taxon>Pseudomonadota</taxon>
        <taxon>Gammaproteobacteria</taxon>
        <taxon>Legionellales</taxon>
        <taxon>Legionellaceae</taxon>
        <taxon>Legionella</taxon>
    </lineage>
</organism>
<dbReference type="RefSeq" id="WP_028386232.1">
    <property type="nucleotide sequence ID" value="NZ_CAAAHN010000012.1"/>
</dbReference>
<dbReference type="OrthoDB" id="9808602at2"/>
<dbReference type="PANTHER" id="PTHR30576">
    <property type="entry name" value="COLANIC BIOSYNTHESIS UDP-GLUCOSE LIPID CARRIER TRANSFERASE"/>
    <property type="match status" value="1"/>
</dbReference>
<dbReference type="InterPro" id="IPR003362">
    <property type="entry name" value="Bact_transf"/>
</dbReference>
<gene>
    <name evidence="2" type="primary">pglC</name>
    <name evidence="2" type="ORF">Lgee_0119</name>
</gene>
<reference evidence="2 3" key="1">
    <citation type="submission" date="2015-11" db="EMBL/GenBank/DDBJ databases">
        <title>Genomic analysis of 38 Legionella species identifies large and diverse effector repertoires.</title>
        <authorList>
            <person name="Burstein D."/>
            <person name="Amaro F."/>
            <person name="Zusman T."/>
            <person name="Lifshitz Z."/>
            <person name="Cohen O."/>
            <person name="Gilbert J.A."/>
            <person name="Pupko T."/>
            <person name="Shuman H.A."/>
            <person name="Segal G."/>
        </authorList>
    </citation>
    <scope>NUCLEOTIDE SEQUENCE [LARGE SCALE GENOMIC DNA]</scope>
    <source>
        <strain evidence="2 3">ATCC 49504</strain>
    </source>
</reference>
<dbReference type="PATRIC" id="fig|45065.4.peg.129"/>
<keyword evidence="2" id="KW-0808">Transferase</keyword>
<evidence type="ECO:0000313" key="3">
    <source>
        <dbReference type="Proteomes" id="UP000054785"/>
    </source>
</evidence>
<comment type="similarity">
    <text evidence="1">Belongs to the bacterial sugar transferase family.</text>
</comment>
<dbReference type="GO" id="GO:0102334">
    <property type="term" value="F:N,N'-diacetylbacilliosaminyl-1-phosphate transferase activity"/>
    <property type="evidence" value="ECO:0007669"/>
    <property type="project" value="UniProtKB-EC"/>
</dbReference>
<dbReference type="Proteomes" id="UP000054785">
    <property type="component" value="Unassembled WGS sequence"/>
</dbReference>
<evidence type="ECO:0000313" key="2">
    <source>
        <dbReference type="EMBL" id="KTD04509.1"/>
    </source>
</evidence>
<evidence type="ECO:0000256" key="1">
    <source>
        <dbReference type="ARBA" id="ARBA00006464"/>
    </source>
</evidence>
<proteinExistence type="inferred from homology"/>
<accession>A0A0W0UA41</accession>
<dbReference type="STRING" id="45065.Lgee_0119"/>
<dbReference type="PANTHER" id="PTHR30576:SF8">
    <property type="entry name" value="UNDECAPRENYL-PHOSPHATE GALACTOSE PHOSPHOTRANSFERASE"/>
    <property type="match status" value="1"/>
</dbReference>
<dbReference type="EC" id="2.7.8.36" evidence="2"/>
<dbReference type="EMBL" id="LNYC01000003">
    <property type="protein sequence ID" value="KTD04509.1"/>
    <property type="molecule type" value="Genomic_DNA"/>
</dbReference>
<dbReference type="Pfam" id="PF02397">
    <property type="entry name" value="Bac_transf"/>
    <property type="match status" value="1"/>
</dbReference>
<comment type="caution">
    <text evidence="2">The sequence shown here is derived from an EMBL/GenBank/DDBJ whole genome shotgun (WGS) entry which is preliminary data.</text>
</comment>
<sequence length="215" mass="24331">MYQKWGKRIFDVVIAASMLLLLSPLMILIALLVRLTLGAPVLFMQERPGLKGQIFKLYKFRTMKEVRDAQNVMKSDAERAHPVGRVLRSLSLDELPELYNVLKGDMSLVGPRPLLVEYLPHYSPQQQHRHDARPGLTGWAQVNGRNTLSWESKFEHDVWYTQNISFMLDIKILIKTVFAVILRQGINETGQATVSRFDAFNTGTHPAVSSGDKGG</sequence>
<protein>
    <submittedName>
        <fullName evidence="2">Undecaprenyl phosphate N,N'-diacetylbacillosamine 1-phosphate transferase</fullName>
        <ecNumber evidence="2">2.7.8.36</ecNumber>
    </submittedName>
</protein>
<name>A0A0W0UA41_9GAMM</name>
<keyword evidence="3" id="KW-1185">Reference proteome</keyword>